<dbReference type="Gramene" id="OPUNC01G13700.1">
    <property type="protein sequence ID" value="OPUNC01G13700.1"/>
    <property type="gene ID" value="OPUNC01G13700"/>
</dbReference>
<feature type="compositionally biased region" description="Pro residues" evidence="1">
    <location>
        <begin position="35"/>
        <end position="49"/>
    </location>
</feature>
<keyword evidence="2" id="KW-0732">Signal</keyword>
<sequence length="152" mass="15563">MAAKQARNPAHPALFFLIILLILVSAKGHRSHNPHPAPTEPPTPAPAPQPMSSSPPSATPAPAPTSLPKCPLVLADLSACVTLGLGNNPLSPAKQKCCPQISMLGGNTAATCLCDAMKADVRVGVNISIPPIIALILDICGKVTTSADVCIR</sequence>
<dbReference type="InterPro" id="IPR036312">
    <property type="entry name" value="Bifun_inhib/LTP/seed_sf"/>
</dbReference>
<organism evidence="4">
    <name type="scientific">Oryza punctata</name>
    <name type="common">Red rice</name>
    <dbReference type="NCBI Taxonomy" id="4537"/>
    <lineage>
        <taxon>Eukaryota</taxon>
        <taxon>Viridiplantae</taxon>
        <taxon>Streptophyta</taxon>
        <taxon>Embryophyta</taxon>
        <taxon>Tracheophyta</taxon>
        <taxon>Spermatophyta</taxon>
        <taxon>Magnoliopsida</taxon>
        <taxon>Liliopsida</taxon>
        <taxon>Poales</taxon>
        <taxon>Poaceae</taxon>
        <taxon>BOP clade</taxon>
        <taxon>Oryzoideae</taxon>
        <taxon>Oryzeae</taxon>
        <taxon>Oryzinae</taxon>
        <taxon>Oryza</taxon>
    </lineage>
</organism>
<dbReference type="InterPro" id="IPR027923">
    <property type="entry name" value="Hydrophob_seed_dom"/>
</dbReference>
<dbReference type="SUPFAM" id="SSF47699">
    <property type="entry name" value="Bifunctional inhibitor/lipid-transfer protein/seed storage 2S albumin"/>
    <property type="match status" value="1"/>
</dbReference>
<feature type="region of interest" description="Disordered" evidence="1">
    <location>
        <begin position="29"/>
        <end position="65"/>
    </location>
</feature>
<proteinExistence type="predicted"/>
<protein>
    <recommendedName>
        <fullName evidence="3">Hydrophobic seed protein domain-containing protein</fullName>
    </recommendedName>
</protein>
<dbReference type="PANTHER" id="PTHR31731">
    <property type="match status" value="1"/>
</dbReference>
<evidence type="ECO:0000313" key="5">
    <source>
        <dbReference type="Proteomes" id="UP000026962"/>
    </source>
</evidence>
<name>A0A0E0JHZ5_ORYPU</name>
<reference evidence="4" key="2">
    <citation type="submission" date="2018-05" db="EMBL/GenBank/DDBJ databases">
        <title>OpunRS2 (Oryza punctata Reference Sequence Version 2).</title>
        <authorList>
            <person name="Zhang J."/>
            <person name="Kudrna D."/>
            <person name="Lee S."/>
            <person name="Talag J."/>
            <person name="Welchert J."/>
            <person name="Wing R.A."/>
        </authorList>
    </citation>
    <scope>NUCLEOTIDE SEQUENCE [LARGE SCALE GENOMIC DNA]</scope>
</reference>
<dbReference type="InterPro" id="IPR051636">
    <property type="entry name" value="Plant_LTP/defense-related"/>
</dbReference>
<dbReference type="Pfam" id="PF14547">
    <property type="entry name" value="Hydrophob_seed"/>
    <property type="match status" value="1"/>
</dbReference>
<dbReference type="EnsemblPlants" id="OPUNC01G13700.1">
    <property type="protein sequence ID" value="OPUNC01G13700.1"/>
    <property type="gene ID" value="OPUNC01G13700"/>
</dbReference>
<evidence type="ECO:0000313" key="4">
    <source>
        <dbReference type="EnsemblPlants" id="OPUNC01G13700.1"/>
    </source>
</evidence>
<dbReference type="AlphaFoldDB" id="A0A0E0JHZ5"/>
<evidence type="ECO:0000259" key="3">
    <source>
        <dbReference type="Pfam" id="PF14547"/>
    </source>
</evidence>
<dbReference type="HOGENOM" id="CLU_138801_0_0_1"/>
<feature type="domain" description="Hydrophobic seed protein" evidence="3">
    <location>
        <begin position="70"/>
        <end position="144"/>
    </location>
</feature>
<dbReference type="Gene3D" id="1.10.110.10">
    <property type="entry name" value="Plant lipid-transfer and hydrophobic proteins"/>
    <property type="match status" value="1"/>
</dbReference>
<feature type="signal peptide" evidence="2">
    <location>
        <begin position="1"/>
        <end position="28"/>
    </location>
</feature>
<keyword evidence="5" id="KW-1185">Reference proteome</keyword>
<feature type="chain" id="PRO_5002364142" description="Hydrophobic seed protein domain-containing protein" evidence="2">
    <location>
        <begin position="29"/>
        <end position="152"/>
    </location>
</feature>
<accession>A0A0E0JHZ5</accession>
<evidence type="ECO:0000256" key="2">
    <source>
        <dbReference type="SAM" id="SignalP"/>
    </source>
</evidence>
<reference evidence="4" key="1">
    <citation type="submission" date="2015-04" db="UniProtKB">
        <authorList>
            <consortium name="EnsemblPlants"/>
        </authorList>
    </citation>
    <scope>IDENTIFICATION</scope>
</reference>
<dbReference type="Proteomes" id="UP000026962">
    <property type="component" value="Chromosome 1"/>
</dbReference>
<dbReference type="STRING" id="4537.A0A0E0JHZ5"/>
<evidence type="ECO:0000256" key="1">
    <source>
        <dbReference type="SAM" id="MobiDB-lite"/>
    </source>
</evidence>